<dbReference type="GO" id="GO:0007165">
    <property type="term" value="P:signal transduction"/>
    <property type="evidence" value="ECO:0007669"/>
    <property type="project" value="UniProtKB-KW"/>
</dbReference>
<evidence type="ECO:0000313" key="9">
    <source>
        <dbReference type="EMBL" id="PZO40644.1"/>
    </source>
</evidence>
<dbReference type="GO" id="GO:0016020">
    <property type="term" value="C:membrane"/>
    <property type="evidence" value="ECO:0007669"/>
    <property type="project" value="InterPro"/>
</dbReference>
<dbReference type="PANTHER" id="PTHR32089:SF114">
    <property type="entry name" value="METHYL-ACCEPTING CHEMOTAXIS PROTEIN MCPB"/>
    <property type="match status" value="1"/>
</dbReference>
<sequence>MLTQDNEPKQISANGNGNGTSAIDTKNQQPEQADEQKLVKLDVPPKEDELDLLVPEPKKRGWRSLTLRTKATLLAVLISTIPVIAIGGVAYYFSSRSLEQGIREAQRQEADAIADKLNRFVHERYGDIQVLANHPIFANRKAQAVISQAERESILNDYAKAYGVYNLVAFADLDGNTPIRSTITLDPAPNIKERDFFKTPLATGKPFISQPGRSTVTKKVSLFISAPVKEISTDKLIGVVRTRMPIEKLEDVVKGSVGDDDEYHLIDASGKAFVAKEKSEENDQTKDIFPQLASAITNKTPDTVVIVDSITGKGELLTYVPLPNYLDMPNLNMGVILTIETEKAFKPQRDLLFTLSLGTGITALIVGLLATVIANRATKPIQEAASAVSKIGQGELQTRLLVEGDDELAVLGENINQMAAQIETLIAEQQKEAERLELARQEARAEADAATEQQRQEKEFLQRRALELLIEVDPVSRGDLTVRANVTADEVGTIADSYNAIIRNLRKLVLEVQGASQSVTQTTTSNELSVRSVSAEALKQSESINLALAEVKGMAKSSRGVETKAKQAEQEMQVAVSVLHEGDEAMNRTVLGISEIRETVSETAKKVKRLGETSQKISRIVNLISNFAAQTNLLALNAAIEAARAGEEGRGFSVVAEEVRDLAEQSATSTAEIEQLVEEIQAQTNEVVAAMETGTEQVVTGTKLVQNAREKLTQIAIVSQQINEIVQEIAIAADAQTQSSDRIGQTMQGIAAIAEDTSKQSEDVARSFSQLLQVAQDLQVSVAQFKVT</sequence>
<evidence type="ECO:0000313" key="10">
    <source>
        <dbReference type="Proteomes" id="UP000249467"/>
    </source>
</evidence>
<dbReference type="CDD" id="cd06225">
    <property type="entry name" value="HAMP"/>
    <property type="match status" value="1"/>
</dbReference>
<dbReference type="Pfam" id="PF00672">
    <property type="entry name" value="HAMP"/>
    <property type="match status" value="1"/>
</dbReference>
<protein>
    <submittedName>
        <fullName evidence="9">Methyl-accepting chemotaxis protein</fullName>
    </submittedName>
</protein>
<evidence type="ECO:0000256" key="6">
    <source>
        <dbReference type="SAM" id="Phobius"/>
    </source>
</evidence>
<keyword evidence="6" id="KW-1133">Transmembrane helix</keyword>
<feature type="coiled-coil region" evidence="4">
    <location>
        <begin position="408"/>
        <end position="471"/>
    </location>
</feature>
<dbReference type="SUPFAM" id="SSF158472">
    <property type="entry name" value="HAMP domain-like"/>
    <property type="match status" value="1"/>
</dbReference>
<evidence type="ECO:0000256" key="5">
    <source>
        <dbReference type="SAM" id="MobiDB-lite"/>
    </source>
</evidence>
<feature type="domain" description="HAMP" evidence="8">
    <location>
        <begin position="459"/>
        <end position="510"/>
    </location>
</feature>
<feature type="transmembrane region" description="Helical" evidence="6">
    <location>
        <begin position="71"/>
        <end position="93"/>
    </location>
</feature>
<evidence type="ECO:0000256" key="2">
    <source>
        <dbReference type="ARBA" id="ARBA00029447"/>
    </source>
</evidence>
<evidence type="ECO:0000259" key="8">
    <source>
        <dbReference type="PROSITE" id="PS50885"/>
    </source>
</evidence>
<evidence type="ECO:0000259" key="7">
    <source>
        <dbReference type="PROSITE" id="PS50111"/>
    </source>
</evidence>
<gene>
    <name evidence="9" type="ORF">DCF19_12220</name>
</gene>
<dbReference type="SMART" id="SM00304">
    <property type="entry name" value="HAMP"/>
    <property type="match status" value="2"/>
</dbReference>
<dbReference type="InterPro" id="IPR004089">
    <property type="entry name" value="MCPsignal_dom"/>
</dbReference>
<feature type="domain" description="Methyl-accepting transducer" evidence="7">
    <location>
        <begin position="515"/>
        <end position="751"/>
    </location>
</feature>
<dbReference type="GO" id="GO:0006935">
    <property type="term" value="P:chemotaxis"/>
    <property type="evidence" value="ECO:0007669"/>
    <property type="project" value="UniProtKB-ARBA"/>
</dbReference>
<feature type="domain" description="HAMP" evidence="8">
    <location>
        <begin position="375"/>
        <end position="427"/>
    </location>
</feature>
<feature type="transmembrane region" description="Helical" evidence="6">
    <location>
        <begin position="351"/>
        <end position="374"/>
    </location>
</feature>
<keyword evidence="1 3" id="KW-0807">Transducer</keyword>
<dbReference type="SMART" id="SM00283">
    <property type="entry name" value="MA"/>
    <property type="match status" value="1"/>
</dbReference>
<organism evidence="9 10">
    <name type="scientific">Pseudanabaena frigida</name>
    <dbReference type="NCBI Taxonomy" id="945775"/>
    <lineage>
        <taxon>Bacteria</taxon>
        <taxon>Bacillati</taxon>
        <taxon>Cyanobacteriota</taxon>
        <taxon>Cyanophyceae</taxon>
        <taxon>Pseudanabaenales</taxon>
        <taxon>Pseudanabaenaceae</taxon>
        <taxon>Pseudanabaena</taxon>
    </lineage>
</organism>
<feature type="coiled-coil region" evidence="4">
    <location>
        <begin position="659"/>
        <end position="693"/>
    </location>
</feature>
<reference evidence="9 10" key="1">
    <citation type="submission" date="2018-04" db="EMBL/GenBank/DDBJ databases">
        <authorList>
            <person name="Go L.Y."/>
            <person name="Mitchell J.A."/>
        </authorList>
    </citation>
    <scope>NUCLEOTIDE SEQUENCE [LARGE SCALE GENOMIC DNA]</scope>
    <source>
        <strain evidence="9">ULC066bin1</strain>
    </source>
</reference>
<dbReference type="Pfam" id="PF00015">
    <property type="entry name" value="MCPsignal"/>
    <property type="match status" value="1"/>
</dbReference>
<dbReference type="Gene3D" id="3.30.450.20">
    <property type="entry name" value="PAS domain"/>
    <property type="match status" value="1"/>
</dbReference>
<comment type="similarity">
    <text evidence="2">Belongs to the methyl-accepting chemotaxis (MCP) protein family.</text>
</comment>
<dbReference type="Gene3D" id="1.10.287.950">
    <property type="entry name" value="Methyl-accepting chemotaxis protein"/>
    <property type="match status" value="1"/>
</dbReference>
<feature type="compositionally biased region" description="Polar residues" evidence="5">
    <location>
        <begin position="1"/>
        <end position="31"/>
    </location>
</feature>
<dbReference type="AlphaFoldDB" id="A0A2W4W633"/>
<dbReference type="CDD" id="cd18773">
    <property type="entry name" value="PDC1_HK_sensor"/>
    <property type="match status" value="1"/>
</dbReference>
<keyword evidence="6" id="KW-0472">Membrane</keyword>
<dbReference type="SUPFAM" id="SSF58104">
    <property type="entry name" value="Methyl-accepting chemotaxis protein (MCP) signaling domain"/>
    <property type="match status" value="1"/>
</dbReference>
<keyword evidence="6" id="KW-0812">Transmembrane</keyword>
<proteinExistence type="inferred from homology"/>
<dbReference type="EMBL" id="QBML01000014">
    <property type="protein sequence ID" value="PZO40644.1"/>
    <property type="molecule type" value="Genomic_DNA"/>
</dbReference>
<keyword evidence="4" id="KW-0175">Coiled coil</keyword>
<dbReference type="CDD" id="cd11386">
    <property type="entry name" value="MCP_signal"/>
    <property type="match status" value="1"/>
</dbReference>
<dbReference type="FunFam" id="1.10.287.950:FF:000001">
    <property type="entry name" value="Methyl-accepting chemotaxis sensory transducer"/>
    <property type="match status" value="1"/>
</dbReference>
<accession>A0A2W4W633</accession>
<feature type="region of interest" description="Disordered" evidence="5">
    <location>
        <begin position="1"/>
        <end position="39"/>
    </location>
</feature>
<comment type="caution">
    <text evidence="9">The sequence shown here is derived from an EMBL/GenBank/DDBJ whole genome shotgun (WGS) entry which is preliminary data.</text>
</comment>
<name>A0A2W4W633_9CYAN</name>
<evidence type="ECO:0000256" key="4">
    <source>
        <dbReference type="SAM" id="Coils"/>
    </source>
</evidence>
<dbReference type="Gene3D" id="6.10.340.10">
    <property type="match status" value="1"/>
</dbReference>
<dbReference type="PROSITE" id="PS50111">
    <property type="entry name" value="CHEMOTAXIS_TRANSDUC_2"/>
    <property type="match status" value="1"/>
</dbReference>
<dbReference type="Proteomes" id="UP000249467">
    <property type="component" value="Unassembled WGS sequence"/>
</dbReference>
<reference evidence="9 10" key="2">
    <citation type="submission" date="2018-06" db="EMBL/GenBank/DDBJ databases">
        <title>Metagenomic assembly of (sub)arctic Cyanobacteria and their associated microbiome from non-axenic cultures.</title>
        <authorList>
            <person name="Baurain D."/>
        </authorList>
    </citation>
    <scope>NUCLEOTIDE SEQUENCE [LARGE SCALE GENOMIC DNA]</scope>
    <source>
        <strain evidence="9">ULC066bin1</strain>
    </source>
</reference>
<dbReference type="PANTHER" id="PTHR32089">
    <property type="entry name" value="METHYL-ACCEPTING CHEMOTAXIS PROTEIN MCPB"/>
    <property type="match status" value="1"/>
</dbReference>
<dbReference type="InterPro" id="IPR003660">
    <property type="entry name" value="HAMP_dom"/>
</dbReference>
<evidence type="ECO:0000256" key="3">
    <source>
        <dbReference type="PROSITE-ProRule" id="PRU00284"/>
    </source>
</evidence>
<evidence type="ECO:0000256" key="1">
    <source>
        <dbReference type="ARBA" id="ARBA00023224"/>
    </source>
</evidence>
<dbReference type="PROSITE" id="PS50885">
    <property type="entry name" value="HAMP"/>
    <property type="match status" value="2"/>
</dbReference>